<dbReference type="Pfam" id="PF04199">
    <property type="entry name" value="Cyclase"/>
    <property type="match status" value="1"/>
</dbReference>
<reference evidence="3" key="1">
    <citation type="submission" date="2012-06" db="EMBL/GenBank/DDBJ databases">
        <title>The genome sequence of Coniosporium apollinis CBS 100218.</title>
        <authorList>
            <consortium name="The Broad Institute Genome Sequencing Platform"/>
            <person name="Cuomo C."/>
            <person name="Gorbushina A."/>
            <person name="Noack S."/>
            <person name="Walker B."/>
            <person name="Young S.K."/>
            <person name="Zeng Q."/>
            <person name="Gargeya S."/>
            <person name="Fitzgerald M."/>
            <person name="Haas B."/>
            <person name="Abouelleil A."/>
            <person name="Alvarado L."/>
            <person name="Arachchi H.M."/>
            <person name="Berlin A.M."/>
            <person name="Chapman S.B."/>
            <person name="Goldberg J."/>
            <person name="Griggs A."/>
            <person name="Gujja S."/>
            <person name="Hansen M."/>
            <person name="Howarth C."/>
            <person name="Imamovic A."/>
            <person name="Larimer J."/>
            <person name="McCowan C."/>
            <person name="Montmayeur A."/>
            <person name="Murphy C."/>
            <person name="Neiman D."/>
            <person name="Pearson M."/>
            <person name="Priest M."/>
            <person name="Roberts A."/>
            <person name="Saif S."/>
            <person name="Shea T."/>
            <person name="Sisk P."/>
            <person name="Sykes S."/>
            <person name="Wortman J."/>
            <person name="Nusbaum C."/>
            <person name="Birren B."/>
        </authorList>
    </citation>
    <scope>NUCLEOTIDE SEQUENCE [LARGE SCALE GENOMIC DNA]</scope>
    <source>
        <strain evidence="3">CBS 100218</strain>
    </source>
</reference>
<accession>R7Z527</accession>
<dbReference type="PANTHER" id="PTHR34861:SF10">
    <property type="entry name" value="CYCLASE"/>
    <property type="match status" value="1"/>
</dbReference>
<dbReference type="HOGENOM" id="CLU_030671_1_0_1"/>
<dbReference type="OMA" id="GWIKWYN"/>
<comment type="similarity">
    <text evidence="1">Belongs to the Cyclase 1 superfamily.</text>
</comment>
<dbReference type="AlphaFoldDB" id="R7Z527"/>
<evidence type="ECO:0008006" key="4">
    <source>
        <dbReference type="Google" id="ProtNLM"/>
    </source>
</evidence>
<organism evidence="2 3">
    <name type="scientific">Coniosporium apollinis (strain CBS 100218)</name>
    <name type="common">Rock-inhabiting black yeast</name>
    <dbReference type="NCBI Taxonomy" id="1168221"/>
    <lineage>
        <taxon>Eukaryota</taxon>
        <taxon>Fungi</taxon>
        <taxon>Dikarya</taxon>
        <taxon>Ascomycota</taxon>
        <taxon>Pezizomycotina</taxon>
        <taxon>Dothideomycetes</taxon>
        <taxon>Dothideomycetes incertae sedis</taxon>
        <taxon>Coniosporium</taxon>
    </lineage>
</organism>
<dbReference type="OrthoDB" id="5396at2759"/>
<dbReference type="GO" id="GO:0019441">
    <property type="term" value="P:L-tryptophan catabolic process to kynurenine"/>
    <property type="evidence" value="ECO:0007669"/>
    <property type="project" value="InterPro"/>
</dbReference>
<gene>
    <name evidence="2" type="ORF">W97_08562</name>
</gene>
<dbReference type="EMBL" id="JH767608">
    <property type="protein sequence ID" value="EON69203.1"/>
    <property type="molecule type" value="Genomic_DNA"/>
</dbReference>
<dbReference type="eggNOG" id="ENOG502RXQJ">
    <property type="taxonomic scope" value="Eukaryota"/>
</dbReference>
<dbReference type="InterPro" id="IPR037175">
    <property type="entry name" value="KFase_sf"/>
</dbReference>
<dbReference type="GO" id="GO:0004061">
    <property type="term" value="F:arylformamidase activity"/>
    <property type="evidence" value="ECO:0007669"/>
    <property type="project" value="InterPro"/>
</dbReference>
<dbReference type="GeneID" id="19905873"/>
<keyword evidence="3" id="KW-1185">Reference proteome</keyword>
<dbReference type="Gene3D" id="3.50.30.50">
    <property type="entry name" value="Putative cyclase"/>
    <property type="match status" value="1"/>
</dbReference>
<dbReference type="Proteomes" id="UP000016924">
    <property type="component" value="Unassembled WGS sequence"/>
</dbReference>
<dbReference type="SUPFAM" id="SSF102198">
    <property type="entry name" value="Putative cyclase"/>
    <property type="match status" value="1"/>
</dbReference>
<evidence type="ECO:0000313" key="2">
    <source>
        <dbReference type="EMBL" id="EON69203.1"/>
    </source>
</evidence>
<dbReference type="RefSeq" id="XP_007784520.1">
    <property type="nucleotide sequence ID" value="XM_007786330.1"/>
</dbReference>
<proteinExistence type="inferred from homology"/>
<sequence length="324" mass="37103">MKWNKLPKYNDLPRDKNTGDRTAWGLFDQGGVKDQIGTINLLTPEVVANAAKEIRCGKSVSLNWGLEKMHQPGFGRTSLVHKFIDWRGKDGYDFYSYDDEITVNTQTGSQWDGLRHWGHGSTGFYYNGVHHDDLLKGSHLGIDHWNDRGGIVGRGVFLDYQSWAERNNISFSPMSRHRITLKDLLTIAKEENVDFRFGDVLIVRTGWIKWYEENSQEERIKYITNGNAWVGVEGCEETLEWLWNNHFAAVAGDSIGWEVWPPNKGYRLHDHLLSLWGMPIGEMWDLEALAEECKRQKRWTFFLTSAPLNTTGGVASPPNALAIF</sequence>
<name>R7Z527_CONA1</name>
<protein>
    <recommendedName>
        <fullName evidence="4">Cyclase</fullName>
    </recommendedName>
</protein>
<dbReference type="InterPro" id="IPR007325">
    <property type="entry name" value="KFase/CYL"/>
</dbReference>
<evidence type="ECO:0000313" key="3">
    <source>
        <dbReference type="Proteomes" id="UP000016924"/>
    </source>
</evidence>
<dbReference type="PANTHER" id="PTHR34861">
    <property type="match status" value="1"/>
</dbReference>
<evidence type="ECO:0000256" key="1">
    <source>
        <dbReference type="ARBA" id="ARBA00007865"/>
    </source>
</evidence>